<organism evidence="14 15">
    <name type="scientific">Microbacterium paludicola</name>
    <dbReference type="NCBI Taxonomy" id="300019"/>
    <lineage>
        <taxon>Bacteria</taxon>
        <taxon>Bacillati</taxon>
        <taxon>Actinomycetota</taxon>
        <taxon>Actinomycetes</taxon>
        <taxon>Micrococcales</taxon>
        <taxon>Microbacteriaceae</taxon>
        <taxon>Microbacterium</taxon>
    </lineage>
</organism>
<gene>
    <name evidence="14" type="ORF">E4U02_03525</name>
</gene>
<name>A0A4Y9FYP3_9MICO</name>
<comment type="subcellular location">
    <subcellularLocation>
        <location evidence="1">Cell membrane</location>
        <topology evidence="1">Multi-pass membrane protein</topology>
    </subcellularLocation>
</comment>
<sequence>MTDLPADLLTPVASLLLVGGLLFVLFAGLMSAIDAALSVTSRGDLVDLASEGRSAKALARIAADPDRHAGVIVFVRVFAETAAAVLVTAAFTLILNSIWWALLVTALLMTGVSFVAVASIPATFGRRYASTLLPFTASLVRAVLIVLGPLSSLLAAFGNRLTPGGGRRSFESEEQLLSIVDEAASHALIEADDRALIHSVFDFTDQVVRAVMVPRTEMVTVEADATIHEAMRLFLDRGISRMPVVDGEVDDIIGVLYLKDVVQFGFRDAAGLRDSGLWRDAGIRGIARPAVFVPEQMRAETLLQQMKRDAVHVCLVVDEYGGIAGLVTLEDLIEELVGEIADEYDVPSKEIVELAGGRYRVSSRLSLDEVGDLFGVELEDEDVDSIGGLMAKTLGRVPQPGDVAEVAGIVITGGTSRGRGRGIATVFVERGEALRTIEEYRERDDD</sequence>
<dbReference type="Gene3D" id="3.10.580.10">
    <property type="entry name" value="CBS-domain"/>
    <property type="match status" value="1"/>
</dbReference>
<evidence type="ECO:0000256" key="5">
    <source>
        <dbReference type="ARBA" id="ARBA00022737"/>
    </source>
</evidence>
<evidence type="ECO:0000256" key="8">
    <source>
        <dbReference type="ARBA" id="ARBA00023136"/>
    </source>
</evidence>
<dbReference type="EMBL" id="SPQB01000004">
    <property type="protein sequence ID" value="TFU34011.1"/>
    <property type="molecule type" value="Genomic_DNA"/>
</dbReference>
<comment type="caution">
    <text evidence="14">The sequence shown here is derived from an EMBL/GenBank/DDBJ whole genome shotgun (WGS) entry which is preliminary data.</text>
</comment>
<dbReference type="PANTHER" id="PTHR22777">
    <property type="entry name" value="HEMOLYSIN-RELATED"/>
    <property type="match status" value="1"/>
</dbReference>
<evidence type="ECO:0000256" key="6">
    <source>
        <dbReference type="ARBA" id="ARBA00022989"/>
    </source>
</evidence>
<keyword evidence="3" id="KW-1003">Cell membrane</keyword>
<keyword evidence="7 9" id="KW-0129">CBS domain</keyword>
<dbReference type="InterPro" id="IPR016169">
    <property type="entry name" value="FAD-bd_PCMH_sub2"/>
</dbReference>
<dbReference type="SUPFAM" id="SSF54631">
    <property type="entry name" value="CBS-domain pair"/>
    <property type="match status" value="1"/>
</dbReference>
<dbReference type="PANTHER" id="PTHR22777:SF32">
    <property type="entry name" value="UPF0053 INNER MEMBRANE PROTEIN YFJD"/>
    <property type="match status" value="1"/>
</dbReference>
<dbReference type="SMART" id="SM01091">
    <property type="entry name" value="CorC_HlyC"/>
    <property type="match status" value="1"/>
</dbReference>
<dbReference type="InterPro" id="IPR005170">
    <property type="entry name" value="Transptr-assoc_dom"/>
</dbReference>
<evidence type="ECO:0000256" key="3">
    <source>
        <dbReference type="ARBA" id="ARBA00022475"/>
    </source>
</evidence>
<evidence type="ECO:0000259" key="13">
    <source>
        <dbReference type="PROSITE" id="PS51846"/>
    </source>
</evidence>
<dbReference type="SUPFAM" id="SSF56176">
    <property type="entry name" value="FAD-binding/transporter-associated domain-like"/>
    <property type="match status" value="1"/>
</dbReference>
<feature type="transmembrane region" description="Helical" evidence="11">
    <location>
        <begin position="132"/>
        <end position="157"/>
    </location>
</feature>
<evidence type="ECO:0000256" key="10">
    <source>
        <dbReference type="PROSITE-ProRule" id="PRU01193"/>
    </source>
</evidence>
<comment type="similarity">
    <text evidence="2">Belongs to the UPF0053 family.</text>
</comment>
<reference evidence="14 15" key="1">
    <citation type="submission" date="2019-03" db="EMBL/GenBank/DDBJ databases">
        <title>Diversity of the mouse oral microbiome.</title>
        <authorList>
            <person name="Joseph S."/>
            <person name="Aduse-Opoku J."/>
            <person name="Curtis M."/>
            <person name="Wade W."/>
            <person name="Hashim A."/>
        </authorList>
    </citation>
    <scope>NUCLEOTIDE SEQUENCE [LARGE SCALE GENOMIC DNA]</scope>
    <source>
        <strain evidence="14 15">P1012</strain>
    </source>
</reference>
<dbReference type="RefSeq" id="WP_135113239.1">
    <property type="nucleotide sequence ID" value="NZ_BAAANG010000019.1"/>
</dbReference>
<keyword evidence="6 10" id="KW-1133">Transmembrane helix</keyword>
<dbReference type="PROSITE" id="PS51846">
    <property type="entry name" value="CNNM"/>
    <property type="match status" value="1"/>
</dbReference>
<evidence type="ECO:0000313" key="15">
    <source>
        <dbReference type="Proteomes" id="UP000298358"/>
    </source>
</evidence>
<dbReference type="InterPro" id="IPR002550">
    <property type="entry name" value="CNNM"/>
</dbReference>
<dbReference type="Pfam" id="PF00571">
    <property type="entry name" value="CBS"/>
    <property type="match status" value="2"/>
</dbReference>
<keyword evidence="4 10" id="KW-0812">Transmembrane</keyword>
<evidence type="ECO:0000259" key="12">
    <source>
        <dbReference type="PROSITE" id="PS51371"/>
    </source>
</evidence>
<evidence type="ECO:0000256" key="7">
    <source>
        <dbReference type="ARBA" id="ARBA00023122"/>
    </source>
</evidence>
<dbReference type="Pfam" id="PF01595">
    <property type="entry name" value="CNNM"/>
    <property type="match status" value="1"/>
</dbReference>
<feature type="domain" description="CNNM transmembrane" evidence="13">
    <location>
        <begin position="9"/>
        <end position="193"/>
    </location>
</feature>
<dbReference type="InterPro" id="IPR036318">
    <property type="entry name" value="FAD-bd_PCMH-like_sf"/>
</dbReference>
<dbReference type="InterPro" id="IPR000644">
    <property type="entry name" value="CBS_dom"/>
</dbReference>
<accession>A0A4Y9FYP3</accession>
<feature type="domain" description="CBS" evidence="12">
    <location>
        <begin position="286"/>
        <end position="343"/>
    </location>
</feature>
<proteinExistence type="inferred from homology"/>
<dbReference type="InterPro" id="IPR044751">
    <property type="entry name" value="Ion_transp-like_CBS"/>
</dbReference>
<dbReference type="InterPro" id="IPR046342">
    <property type="entry name" value="CBS_dom_sf"/>
</dbReference>
<dbReference type="SMART" id="SM00116">
    <property type="entry name" value="CBS"/>
    <property type="match status" value="2"/>
</dbReference>
<keyword evidence="8 10" id="KW-0472">Membrane</keyword>
<protein>
    <submittedName>
        <fullName evidence="14">HlyC/CorC family transporter</fullName>
    </submittedName>
</protein>
<feature type="transmembrane region" description="Helical" evidence="11">
    <location>
        <begin position="98"/>
        <end position="120"/>
    </location>
</feature>
<keyword evidence="5" id="KW-0677">Repeat</keyword>
<dbReference type="CDD" id="cd04590">
    <property type="entry name" value="CBS_pair_CorC_HlyC_assoc"/>
    <property type="match status" value="1"/>
</dbReference>
<dbReference type="OrthoDB" id="110231at2"/>
<keyword evidence="15" id="KW-1185">Reference proteome</keyword>
<evidence type="ECO:0000256" key="11">
    <source>
        <dbReference type="SAM" id="Phobius"/>
    </source>
</evidence>
<evidence type="ECO:0000313" key="14">
    <source>
        <dbReference type="EMBL" id="TFU34011.1"/>
    </source>
</evidence>
<dbReference type="Proteomes" id="UP000298358">
    <property type="component" value="Unassembled WGS sequence"/>
</dbReference>
<dbReference type="PROSITE" id="PS51371">
    <property type="entry name" value="CBS"/>
    <property type="match status" value="2"/>
</dbReference>
<evidence type="ECO:0000256" key="9">
    <source>
        <dbReference type="PROSITE-ProRule" id="PRU00703"/>
    </source>
</evidence>
<feature type="transmembrane region" description="Helical" evidence="11">
    <location>
        <begin position="69"/>
        <end position="92"/>
    </location>
</feature>
<evidence type="ECO:0000256" key="4">
    <source>
        <dbReference type="ARBA" id="ARBA00022692"/>
    </source>
</evidence>
<dbReference type="GO" id="GO:0050660">
    <property type="term" value="F:flavin adenine dinucleotide binding"/>
    <property type="evidence" value="ECO:0007669"/>
    <property type="project" value="InterPro"/>
</dbReference>
<dbReference type="FunFam" id="3.10.580.10:FF:000002">
    <property type="entry name" value="Magnesium/cobalt efflux protein CorC"/>
    <property type="match status" value="1"/>
</dbReference>
<evidence type="ECO:0000256" key="2">
    <source>
        <dbReference type="ARBA" id="ARBA00006337"/>
    </source>
</evidence>
<evidence type="ECO:0000256" key="1">
    <source>
        <dbReference type="ARBA" id="ARBA00004651"/>
    </source>
</evidence>
<dbReference type="Gene3D" id="3.30.465.10">
    <property type="match status" value="1"/>
</dbReference>
<dbReference type="AlphaFoldDB" id="A0A4Y9FYP3"/>
<feature type="transmembrane region" description="Helical" evidence="11">
    <location>
        <begin position="12"/>
        <end position="33"/>
    </location>
</feature>
<dbReference type="GO" id="GO:0005886">
    <property type="term" value="C:plasma membrane"/>
    <property type="evidence" value="ECO:0007669"/>
    <property type="project" value="UniProtKB-SubCell"/>
</dbReference>
<dbReference type="Pfam" id="PF03471">
    <property type="entry name" value="CorC_HlyC"/>
    <property type="match status" value="1"/>
</dbReference>
<feature type="domain" description="CBS" evidence="12">
    <location>
        <begin position="212"/>
        <end position="275"/>
    </location>
</feature>